<reference evidence="2 3" key="1">
    <citation type="submission" date="2020-08" db="EMBL/GenBank/DDBJ databases">
        <title>Description of Clavibacter zhangzhiyonge sp. nov., a phytopathogenic actinobacterium isolated from barley seeds, causing leaf brown spot and decline.</title>
        <authorList>
            <person name="Tian Q."/>
            <person name="Chuan J."/>
            <person name="Zhao W."/>
            <person name="Li X."/>
        </authorList>
    </citation>
    <scope>NUCLEOTIDE SEQUENCE [LARGE SCALE GENOMIC DNA]</scope>
    <source>
        <strain evidence="2 3">DM1</strain>
    </source>
</reference>
<dbReference type="EMBL" id="CP061274">
    <property type="protein sequence ID" value="QOD44176.1"/>
    <property type="molecule type" value="Genomic_DNA"/>
</dbReference>
<dbReference type="RefSeq" id="WP_191148108.1">
    <property type="nucleotide sequence ID" value="NZ_CP061274.1"/>
</dbReference>
<gene>
    <name evidence="2" type="ORF">H9X71_02120</name>
</gene>
<keyword evidence="3" id="KW-1185">Reference proteome</keyword>
<evidence type="ECO:0000313" key="3">
    <source>
        <dbReference type="Proteomes" id="UP000516660"/>
    </source>
</evidence>
<evidence type="ECO:0000259" key="1">
    <source>
        <dbReference type="Pfam" id="PF08818"/>
    </source>
</evidence>
<evidence type="ECO:0000313" key="2">
    <source>
        <dbReference type="EMBL" id="QOD44176.1"/>
    </source>
</evidence>
<dbReference type="KEGG" id="czh:H9X71_02120"/>
<accession>A0A7L7Z389</accession>
<feature type="domain" description="YdhG-like" evidence="1">
    <location>
        <begin position="29"/>
        <end position="129"/>
    </location>
</feature>
<dbReference type="InterPro" id="IPR014922">
    <property type="entry name" value="YdhG-like"/>
</dbReference>
<proteinExistence type="predicted"/>
<dbReference type="Pfam" id="PF08818">
    <property type="entry name" value="DUF1801"/>
    <property type="match status" value="1"/>
</dbReference>
<dbReference type="Proteomes" id="UP000516660">
    <property type="component" value="Chromosome"/>
</dbReference>
<protein>
    <submittedName>
        <fullName evidence="2">DUF1801 domain-containing protein</fullName>
    </submittedName>
</protein>
<organism evidence="2 3">
    <name type="scientific">Clavibacter zhangzhiyongii</name>
    <dbReference type="NCBI Taxonomy" id="2768071"/>
    <lineage>
        <taxon>Bacteria</taxon>
        <taxon>Bacillati</taxon>
        <taxon>Actinomycetota</taxon>
        <taxon>Actinomycetes</taxon>
        <taxon>Micrococcales</taxon>
        <taxon>Microbacteriaceae</taxon>
        <taxon>Clavibacter</taxon>
    </lineage>
</organism>
<dbReference type="AlphaFoldDB" id="A0A7L7Z389"/>
<name>A0A7L7Z389_9MICO</name>
<sequence>MPAADPDASRRDVDARLAALAHPLAPAVDVIRDAVRSACPDAVESWKWNAPSWSLGDHFATLALRKPDEVLLVLHAGARTAPDRPAIEVADPAGLLRAAGPHRAIAKFRDAAEVRDARPALDAVVRAWVAQLDPS</sequence>
<dbReference type="SUPFAM" id="SSF159888">
    <property type="entry name" value="YdhG-like"/>
    <property type="match status" value="1"/>
</dbReference>